<dbReference type="Gene3D" id="2.60.450.10">
    <property type="entry name" value="Lipopolysaccharide (LPS) transport protein A like domain"/>
    <property type="match status" value="1"/>
</dbReference>
<comment type="caution">
    <text evidence="7">The sequence shown here is derived from an EMBL/GenBank/DDBJ whole genome shotgun (WGS) entry which is preliminary data.</text>
</comment>
<comment type="similarity">
    <text evidence="6">Belongs to the LptC family.</text>
</comment>
<dbReference type="RefSeq" id="WP_192506315.1">
    <property type="nucleotide sequence ID" value="NZ_AQGV01000011.1"/>
</dbReference>
<dbReference type="Pfam" id="PF06835">
    <property type="entry name" value="LptC"/>
    <property type="match status" value="1"/>
</dbReference>
<comment type="subcellular location">
    <subcellularLocation>
        <location evidence="6">Cell inner membrane</location>
        <topology evidence="6">Single-pass membrane protein</topology>
    </subcellularLocation>
</comment>
<dbReference type="InterPro" id="IPR026265">
    <property type="entry name" value="LptC"/>
</dbReference>
<dbReference type="EMBL" id="AQGV01000011">
    <property type="protein sequence ID" value="MBE0366810.1"/>
    <property type="molecule type" value="Genomic_DNA"/>
</dbReference>
<keyword evidence="8" id="KW-1185">Reference proteome</keyword>
<accession>A0ABR9E732</accession>
<dbReference type="PIRSF" id="PIRSF028513">
    <property type="entry name" value="LptC"/>
    <property type="match status" value="1"/>
</dbReference>
<dbReference type="NCBIfam" id="TIGR04409">
    <property type="entry name" value="LptC_YrbK"/>
    <property type="match status" value="1"/>
</dbReference>
<feature type="transmembrane region" description="Helical" evidence="6">
    <location>
        <begin position="7"/>
        <end position="24"/>
    </location>
</feature>
<evidence type="ECO:0000256" key="4">
    <source>
        <dbReference type="ARBA" id="ARBA00022989"/>
    </source>
</evidence>
<keyword evidence="2 6" id="KW-0997">Cell inner membrane</keyword>
<keyword evidence="1 6" id="KW-1003">Cell membrane</keyword>
<name>A0ABR9E732_9GAMM</name>
<evidence type="ECO:0000256" key="2">
    <source>
        <dbReference type="ARBA" id="ARBA00022519"/>
    </source>
</evidence>
<dbReference type="PANTHER" id="PTHR37481">
    <property type="entry name" value="LIPOPOLYSACCHARIDE EXPORT SYSTEM PROTEIN LPTC"/>
    <property type="match status" value="1"/>
</dbReference>
<organism evidence="7 8">
    <name type="scientific">Pseudoalteromonas aurantia 208</name>
    <dbReference type="NCBI Taxonomy" id="1314867"/>
    <lineage>
        <taxon>Bacteria</taxon>
        <taxon>Pseudomonadati</taxon>
        <taxon>Pseudomonadota</taxon>
        <taxon>Gammaproteobacteria</taxon>
        <taxon>Alteromonadales</taxon>
        <taxon>Pseudoalteromonadaceae</taxon>
        <taxon>Pseudoalteromonas</taxon>
    </lineage>
</organism>
<keyword evidence="4 6" id="KW-1133">Transmembrane helix</keyword>
<evidence type="ECO:0000256" key="1">
    <source>
        <dbReference type="ARBA" id="ARBA00022475"/>
    </source>
</evidence>
<evidence type="ECO:0000313" key="8">
    <source>
        <dbReference type="Proteomes" id="UP000615755"/>
    </source>
</evidence>
<evidence type="ECO:0000313" key="7">
    <source>
        <dbReference type="EMBL" id="MBE0366810.1"/>
    </source>
</evidence>
<evidence type="ECO:0000256" key="6">
    <source>
        <dbReference type="HAMAP-Rule" id="MF_01915"/>
    </source>
</evidence>
<keyword evidence="5 6" id="KW-0472">Membrane</keyword>
<protein>
    <recommendedName>
        <fullName evidence="6">Lipopolysaccharide export system protein LptC</fullName>
    </recommendedName>
</protein>
<gene>
    <name evidence="6 7" type="primary">lptC</name>
    <name evidence="7" type="ORF">PAUR_a0057</name>
</gene>
<dbReference type="HAMAP" id="MF_01915">
    <property type="entry name" value="LPS_assembly_LptC"/>
    <property type="match status" value="1"/>
</dbReference>
<proteinExistence type="inferred from homology"/>
<dbReference type="InterPro" id="IPR010664">
    <property type="entry name" value="LipoPS_assembly_LptC-rel"/>
</dbReference>
<dbReference type="InterPro" id="IPR052363">
    <property type="entry name" value="LPS_export_LptC"/>
</dbReference>
<sequence>MTINRIALLIIFSMIMGWLWYPYFTHPPSSENGTSDVIAKPDYIATQLQQTIYDETGIRSHTVTADKMELYQELGFSHFEAPIFTLYNGPKNWKITATEATLYENNILILEGNVVAQNLTDKAMITHINADHIRVEIINKLMQSEQPVEITGPDLLITGKGLHADLNTDVIELINHTRTIYYDQ</sequence>
<dbReference type="PANTHER" id="PTHR37481:SF1">
    <property type="entry name" value="LIPOPOLYSACCHARIDE EXPORT SYSTEM PROTEIN LPTC"/>
    <property type="match status" value="1"/>
</dbReference>
<evidence type="ECO:0000256" key="5">
    <source>
        <dbReference type="ARBA" id="ARBA00023136"/>
    </source>
</evidence>
<evidence type="ECO:0000256" key="3">
    <source>
        <dbReference type="ARBA" id="ARBA00022692"/>
    </source>
</evidence>
<comment type="subunit">
    <text evidence="6">Component of the lipopolysaccharide transport and assembly complex. Interacts with LptA and the LptBFG transporter complex.</text>
</comment>
<reference evidence="7 8" key="1">
    <citation type="submission" date="2015-03" db="EMBL/GenBank/DDBJ databases">
        <title>Genome sequence of Pseudoalteromonas aurantia.</title>
        <authorList>
            <person name="Xie B.-B."/>
            <person name="Rong J.-C."/>
            <person name="Qin Q.-L."/>
            <person name="Zhang Y.-Z."/>
        </authorList>
    </citation>
    <scope>NUCLEOTIDE SEQUENCE [LARGE SCALE GENOMIC DNA]</scope>
    <source>
        <strain evidence="7 8">208</strain>
    </source>
</reference>
<dbReference type="Proteomes" id="UP000615755">
    <property type="component" value="Unassembled WGS sequence"/>
</dbReference>
<comment type="function">
    <text evidence="6">Involved in the assembly of lipopolysaccharide (LPS). Required for the translocation of LPS from the inner membrane to the outer membrane. Facilitates the transfer of LPS from the inner membrane to the periplasmic protein LptA. Could be a docking site for LptA.</text>
</comment>
<keyword evidence="3 6" id="KW-0812">Transmembrane</keyword>